<gene>
    <name evidence="1" type="ORF">RSSM_00611</name>
</gene>
<dbReference type="EMBL" id="ANOH01000050">
    <property type="protein sequence ID" value="EMI57971.1"/>
    <property type="molecule type" value="Genomic_DNA"/>
</dbReference>
<evidence type="ECO:0000313" key="2">
    <source>
        <dbReference type="Proteomes" id="UP000011885"/>
    </source>
</evidence>
<proteinExistence type="predicted"/>
<evidence type="ECO:0000313" key="1">
    <source>
        <dbReference type="EMBL" id="EMI57971.1"/>
    </source>
</evidence>
<sequence length="40" mass="5020">MRMRYRKQLPQRLDAEMRWILWIAYAGSARPWRQTPSWGR</sequence>
<dbReference type="Proteomes" id="UP000011885">
    <property type="component" value="Unassembled WGS sequence"/>
</dbReference>
<reference evidence="1 2" key="1">
    <citation type="journal article" date="2013" name="Mar. Genomics">
        <title>Expression of sulfatases in Rhodopirellula baltica and the diversity of sulfatases in the genus Rhodopirellula.</title>
        <authorList>
            <person name="Wegner C.E."/>
            <person name="Richter-Heitmann T."/>
            <person name="Klindworth A."/>
            <person name="Klockow C."/>
            <person name="Richter M."/>
            <person name="Achstetter T."/>
            <person name="Glockner F.O."/>
            <person name="Harder J."/>
        </authorList>
    </citation>
    <scope>NUCLEOTIDE SEQUENCE [LARGE SCALE GENOMIC DNA]</scope>
    <source>
        <strain evidence="1 2">SM41</strain>
    </source>
</reference>
<comment type="caution">
    <text evidence="1">The sequence shown here is derived from an EMBL/GenBank/DDBJ whole genome shotgun (WGS) entry which is preliminary data.</text>
</comment>
<name>M5UJE7_9BACT</name>
<keyword evidence="2" id="KW-1185">Reference proteome</keyword>
<dbReference type="PATRIC" id="fig|1263870.3.peg.669"/>
<organism evidence="1 2">
    <name type="scientific">Rhodopirellula sallentina SM41</name>
    <dbReference type="NCBI Taxonomy" id="1263870"/>
    <lineage>
        <taxon>Bacteria</taxon>
        <taxon>Pseudomonadati</taxon>
        <taxon>Planctomycetota</taxon>
        <taxon>Planctomycetia</taxon>
        <taxon>Pirellulales</taxon>
        <taxon>Pirellulaceae</taxon>
        <taxon>Rhodopirellula</taxon>
    </lineage>
</organism>
<accession>M5UJE7</accession>
<dbReference type="AlphaFoldDB" id="M5UJE7"/>
<protein>
    <submittedName>
        <fullName evidence="1">Uncharacterized protein</fullName>
    </submittedName>
</protein>